<evidence type="ECO:0000313" key="1">
    <source>
        <dbReference type="EMBL" id="KAF6016947.1"/>
    </source>
</evidence>
<keyword evidence="2" id="KW-1185">Reference proteome</keyword>
<gene>
    <name evidence="1" type="ORF">EB796_024756</name>
</gene>
<proteinExistence type="predicted"/>
<accession>A0A7J7ITQ2</accession>
<dbReference type="AlphaFoldDB" id="A0A7J7ITQ2"/>
<comment type="caution">
    <text evidence="1">The sequence shown here is derived from an EMBL/GenBank/DDBJ whole genome shotgun (WGS) entry which is preliminary data.</text>
</comment>
<reference evidence="1" key="1">
    <citation type="submission" date="2020-06" db="EMBL/GenBank/DDBJ databases">
        <title>Draft genome of Bugula neritina, a colonial animal packing powerful symbionts and potential medicines.</title>
        <authorList>
            <person name="Rayko M."/>
        </authorList>
    </citation>
    <scope>NUCLEOTIDE SEQUENCE [LARGE SCALE GENOMIC DNA]</scope>
    <source>
        <strain evidence="1">Kwan_BN1</strain>
    </source>
</reference>
<protein>
    <submittedName>
        <fullName evidence="1">Uncharacterized protein</fullName>
    </submittedName>
</protein>
<name>A0A7J7ITQ2_BUGNE</name>
<dbReference type="EMBL" id="VXIV02003449">
    <property type="protein sequence ID" value="KAF6016947.1"/>
    <property type="molecule type" value="Genomic_DNA"/>
</dbReference>
<sequence length="67" mass="7824">MYKQSMQLENAAISDTFQLEQNSSANNMTENYETLEQEIPPTQGHVEIHEDNPTHAKRLKSNYWQVN</sequence>
<evidence type="ECO:0000313" key="2">
    <source>
        <dbReference type="Proteomes" id="UP000593567"/>
    </source>
</evidence>
<dbReference type="Proteomes" id="UP000593567">
    <property type="component" value="Unassembled WGS sequence"/>
</dbReference>
<organism evidence="1 2">
    <name type="scientific">Bugula neritina</name>
    <name type="common">Brown bryozoan</name>
    <name type="synonym">Sertularia neritina</name>
    <dbReference type="NCBI Taxonomy" id="10212"/>
    <lineage>
        <taxon>Eukaryota</taxon>
        <taxon>Metazoa</taxon>
        <taxon>Spiralia</taxon>
        <taxon>Lophotrochozoa</taxon>
        <taxon>Bryozoa</taxon>
        <taxon>Gymnolaemata</taxon>
        <taxon>Cheilostomatida</taxon>
        <taxon>Flustrina</taxon>
        <taxon>Buguloidea</taxon>
        <taxon>Bugulidae</taxon>
        <taxon>Bugula</taxon>
    </lineage>
</organism>